<sequence>MYEQLRADPRMARLRAARRRPLFRVTGTVTGLYLLTALLANHARDLMGAQIAGPLNVGLLLGLAQCATTVWAALWYARYARTELDPDADRLRVVHQGQGNTR</sequence>
<name>A0ACC4W720_STRFR</name>
<keyword evidence="2" id="KW-1185">Reference proteome</keyword>
<evidence type="ECO:0000313" key="2">
    <source>
        <dbReference type="Proteomes" id="UP000037185"/>
    </source>
</evidence>
<protein>
    <submittedName>
        <fullName evidence="1">Uncharacterized protein</fullName>
    </submittedName>
</protein>
<accession>A0ACC4W720</accession>
<evidence type="ECO:0000313" key="1">
    <source>
        <dbReference type="EMBL" id="KNE80333.1"/>
    </source>
</evidence>
<gene>
    <name evidence="1" type="ORF">ADZ36_22625</name>
</gene>
<proteinExistence type="predicted"/>
<organism evidence="1 2">
    <name type="scientific">Streptomyces fradiae</name>
    <name type="common">Streptomyces roseoflavus</name>
    <dbReference type="NCBI Taxonomy" id="1906"/>
    <lineage>
        <taxon>Bacteria</taxon>
        <taxon>Bacillati</taxon>
        <taxon>Actinomycetota</taxon>
        <taxon>Actinomycetes</taxon>
        <taxon>Kitasatosporales</taxon>
        <taxon>Streptomycetaceae</taxon>
        <taxon>Streptomyces</taxon>
    </lineage>
</organism>
<dbReference type="Proteomes" id="UP000037185">
    <property type="component" value="Unassembled WGS sequence"/>
</dbReference>
<dbReference type="EMBL" id="LGSP01000053">
    <property type="protein sequence ID" value="KNE80333.1"/>
    <property type="molecule type" value="Genomic_DNA"/>
</dbReference>
<comment type="caution">
    <text evidence="1">The sequence shown here is derived from an EMBL/GenBank/DDBJ whole genome shotgun (WGS) entry which is preliminary data.</text>
</comment>
<reference evidence="1" key="1">
    <citation type="submission" date="2015-07" db="EMBL/GenBank/DDBJ databases">
        <title>Draft genome sequence of Streptomyces fradiae, a resistant strain to nitron-oligomycin.</title>
        <authorList>
            <person name="Vatlin A.A."/>
            <person name="Bekker O.B."/>
            <person name="Danilenko V.N."/>
        </authorList>
    </citation>
    <scope>NUCLEOTIDE SEQUENCE</scope>
    <source>
        <strain evidence="1">Olg1-1</strain>
    </source>
</reference>